<comment type="caution">
    <text evidence="4">The sequence shown here is derived from an EMBL/GenBank/DDBJ whole genome shotgun (WGS) entry which is preliminary data.</text>
</comment>
<reference evidence="4 5" key="1">
    <citation type="submission" date="2018-10" db="EMBL/GenBank/DDBJ databases">
        <title>Genomic Encyclopedia of Type Strains, Phase IV (KMG-IV): sequencing the most valuable type-strain genomes for metagenomic binning, comparative biology and taxonomic classification.</title>
        <authorList>
            <person name="Goeker M."/>
        </authorList>
    </citation>
    <scope>NUCLEOTIDE SEQUENCE [LARGE SCALE GENOMIC DNA]</scope>
    <source>
        <strain evidence="4 5">DSM 26916</strain>
    </source>
</reference>
<dbReference type="EMBL" id="RCCI01000006">
    <property type="protein sequence ID" value="RLJ63527.1"/>
    <property type="molecule type" value="Genomic_DNA"/>
</dbReference>
<accession>A0A497XAF6</accession>
<evidence type="ECO:0000313" key="4">
    <source>
        <dbReference type="EMBL" id="RLJ63527.1"/>
    </source>
</evidence>
<dbReference type="Pfam" id="PF21706">
    <property type="entry name" value="FCSD_central"/>
    <property type="match status" value="1"/>
</dbReference>
<feature type="signal peptide" evidence="1">
    <location>
        <begin position="1"/>
        <end position="29"/>
    </location>
</feature>
<dbReference type="Proteomes" id="UP000268908">
    <property type="component" value="Unassembled WGS sequence"/>
</dbReference>
<keyword evidence="5" id="KW-1185">Reference proteome</keyword>
<dbReference type="InterPro" id="IPR052541">
    <property type="entry name" value="SQRD"/>
</dbReference>
<protein>
    <submittedName>
        <fullName evidence="4">NADH dehydrogenase FAD-containing subunit</fullName>
    </submittedName>
</protein>
<dbReference type="OrthoDB" id="9802771at2"/>
<dbReference type="PANTHER" id="PTHR43755">
    <property type="match status" value="1"/>
</dbReference>
<feature type="domain" description="FAD/NAD(P)-binding" evidence="2">
    <location>
        <begin position="49"/>
        <end position="161"/>
    </location>
</feature>
<dbReference type="PANTHER" id="PTHR43755:SF1">
    <property type="entry name" value="FAD-DEPENDENT PYRIDINE NUCLEOTIDE-DISULPHIDE OXIDOREDUCTASE"/>
    <property type="match status" value="1"/>
</dbReference>
<dbReference type="InterPro" id="IPR023753">
    <property type="entry name" value="FAD/NAD-binding_dom"/>
</dbReference>
<sequence>MVKRRDFIKMAGAAGLGLSAAGWSMLAAADGVAAPVAVGVPTNTGIKGRVVVIGGGMAGATVAKYLRIWGGTGVDVTLIERDSAYSSNIMSNLVLNGSRTMSSLQYGYGNLTSRYGVKMVKGDVATIDPVGRSVTLASGTRYAYDRLVVAPGVDFDILPGLETAAAQAKVPHAWKAGPQTTALRNMITAMPNGGVFVMSIPGKPYRCPPGPYERACVVADWLKKNRPGSKVIVLDANPGITAEVHSFTDAFNVVHAGVIEYQPNVTINSVDATNMTVNTSIGNIHGNVLNLIPPHRAGKVIAANGLADSGGKWTSVDVLSYEAKVAPGIHVIGDASATTQPKAGHIANQEAKVCADAILRLFSGRALDPSPHTNSACYSPITFETASWLTANFAYDPVTKTMQPVAPSSGEAAARSKDNFEEMNKWFTALMGDSFA</sequence>
<feature type="domain" description="Sulfide dehydrogenase [flavocytochrome c] flavoprotein chain central" evidence="3">
    <location>
        <begin position="180"/>
        <end position="293"/>
    </location>
</feature>
<organism evidence="4 5">
    <name type="scientific">Sulfurisoma sediminicola</name>
    <dbReference type="NCBI Taxonomy" id="1381557"/>
    <lineage>
        <taxon>Bacteria</taxon>
        <taxon>Pseudomonadati</taxon>
        <taxon>Pseudomonadota</taxon>
        <taxon>Betaproteobacteria</taxon>
        <taxon>Nitrosomonadales</taxon>
        <taxon>Sterolibacteriaceae</taxon>
        <taxon>Sulfurisoma</taxon>
    </lineage>
</organism>
<feature type="chain" id="PRO_5019763047" evidence="1">
    <location>
        <begin position="30"/>
        <end position="436"/>
    </location>
</feature>
<evidence type="ECO:0000259" key="3">
    <source>
        <dbReference type="Pfam" id="PF21706"/>
    </source>
</evidence>
<dbReference type="InterPro" id="IPR006311">
    <property type="entry name" value="TAT_signal"/>
</dbReference>
<dbReference type="InterPro" id="IPR036188">
    <property type="entry name" value="FAD/NAD-bd_sf"/>
</dbReference>
<proteinExistence type="predicted"/>
<dbReference type="SUPFAM" id="SSF51905">
    <property type="entry name" value="FAD/NAD(P)-binding domain"/>
    <property type="match status" value="2"/>
</dbReference>
<dbReference type="Gene3D" id="3.50.50.60">
    <property type="entry name" value="FAD/NAD(P)-binding domain"/>
    <property type="match status" value="2"/>
</dbReference>
<name>A0A497XAF6_9PROT</name>
<dbReference type="GO" id="GO:0016491">
    <property type="term" value="F:oxidoreductase activity"/>
    <property type="evidence" value="ECO:0007669"/>
    <property type="project" value="InterPro"/>
</dbReference>
<evidence type="ECO:0000313" key="5">
    <source>
        <dbReference type="Proteomes" id="UP000268908"/>
    </source>
</evidence>
<dbReference type="AlphaFoldDB" id="A0A497XAF6"/>
<dbReference type="RefSeq" id="WP_121242345.1">
    <property type="nucleotide sequence ID" value="NZ_BHVV01000003.1"/>
</dbReference>
<dbReference type="Pfam" id="PF07992">
    <property type="entry name" value="Pyr_redox_2"/>
    <property type="match status" value="1"/>
</dbReference>
<evidence type="ECO:0000256" key="1">
    <source>
        <dbReference type="SAM" id="SignalP"/>
    </source>
</evidence>
<keyword evidence="1" id="KW-0732">Signal</keyword>
<dbReference type="PROSITE" id="PS51318">
    <property type="entry name" value="TAT"/>
    <property type="match status" value="1"/>
</dbReference>
<evidence type="ECO:0000259" key="2">
    <source>
        <dbReference type="Pfam" id="PF07992"/>
    </source>
</evidence>
<dbReference type="InterPro" id="IPR049386">
    <property type="entry name" value="FCSD_central"/>
</dbReference>
<gene>
    <name evidence="4" type="ORF">DFR35_2151</name>
</gene>